<dbReference type="RefSeq" id="WP_252168815.1">
    <property type="nucleotide sequence ID" value="NZ_CP084931.1"/>
</dbReference>
<evidence type="ECO:0000256" key="1">
    <source>
        <dbReference type="SAM" id="MobiDB-lite"/>
    </source>
</evidence>
<dbReference type="Proteomes" id="UP001056937">
    <property type="component" value="Chromosome 2"/>
</dbReference>
<gene>
    <name evidence="2" type="ORF">LHA26_17705</name>
</gene>
<accession>A0ABY4XDE7</accession>
<dbReference type="EMBL" id="CP084931">
    <property type="protein sequence ID" value="USI75001.1"/>
    <property type="molecule type" value="Genomic_DNA"/>
</dbReference>
<name>A0ABY4XDE7_9SPHN</name>
<protein>
    <recommendedName>
        <fullName evidence="4">Secreted protein</fullName>
    </recommendedName>
</protein>
<organism evidence="2 3">
    <name type="scientific">Sphingomonas morindae</name>
    <dbReference type="NCBI Taxonomy" id="1541170"/>
    <lineage>
        <taxon>Bacteria</taxon>
        <taxon>Pseudomonadati</taxon>
        <taxon>Pseudomonadota</taxon>
        <taxon>Alphaproteobacteria</taxon>
        <taxon>Sphingomonadales</taxon>
        <taxon>Sphingomonadaceae</taxon>
        <taxon>Sphingomonas</taxon>
    </lineage>
</organism>
<sequence length="83" mass="9202">MRWAISAVVGLIIVLGLPLVIARTQAFARRKRRARGIVTGIEAGFGMCDPARARARHSIEIRQEIGHGDEGDQGDLRDRPSRR</sequence>
<reference evidence="2" key="1">
    <citation type="journal article" date="2022" name="Toxins">
        <title>Genomic Analysis of Sphingopyxis sp. USTB-05 for Biodegrading Cyanobacterial Hepatotoxins.</title>
        <authorList>
            <person name="Liu C."/>
            <person name="Xu Q."/>
            <person name="Zhao Z."/>
            <person name="Zhang H."/>
            <person name="Liu X."/>
            <person name="Yin C."/>
            <person name="Liu Y."/>
            <person name="Yan H."/>
        </authorList>
    </citation>
    <scope>NUCLEOTIDE SEQUENCE</scope>
    <source>
        <strain evidence="2">NBD5</strain>
    </source>
</reference>
<evidence type="ECO:0000313" key="3">
    <source>
        <dbReference type="Proteomes" id="UP001056937"/>
    </source>
</evidence>
<keyword evidence="3" id="KW-1185">Reference proteome</keyword>
<evidence type="ECO:0000313" key="2">
    <source>
        <dbReference type="EMBL" id="USI75001.1"/>
    </source>
</evidence>
<proteinExistence type="predicted"/>
<feature type="region of interest" description="Disordered" evidence="1">
    <location>
        <begin position="60"/>
        <end position="83"/>
    </location>
</feature>
<evidence type="ECO:0008006" key="4">
    <source>
        <dbReference type="Google" id="ProtNLM"/>
    </source>
</evidence>